<evidence type="ECO:0000313" key="3">
    <source>
        <dbReference type="EMBL" id="AWO82515.1"/>
    </source>
</evidence>
<gene>
    <name evidence="3" type="ORF">DLJ61_02235</name>
</gene>
<dbReference type="Proteomes" id="UP000247118">
    <property type="component" value="Chromosome"/>
</dbReference>
<dbReference type="EMBL" id="CP029604">
    <property type="protein sequence ID" value="AWO82515.1"/>
    <property type="molecule type" value="Genomic_DNA"/>
</dbReference>
<feature type="compositionally biased region" description="Basic and acidic residues" evidence="1">
    <location>
        <begin position="529"/>
        <end position="557"/>
    </location>
</feature>
<protein>
    <submittedName>
        <fullName evidence="3">HNH endonuclease</fullName>
    </submittedName>
</protein>
<dbReference type="Pfam" id="PF02720">
    <property type="entry name" value="DUF222"/>
    <property type="match status" value="1"/>
</dbReference>
<organism evidence="3 4">
    <name type="scientific">Gordonia terrae</name>
    <dbReference type="NCBI Taxonomy" id="2055"/>
    <lineage>
        <taxon>Bacteria</taxon>
        <taxon>Bacillati</taxon>
        <taxon>Actinomycetota</taxon>
        <taxon>Actinomycetes</taxon>
        <taxon>Mycobacteriales</taxon>
        <taxon>Gordoniaceae</taxon>
        <taxon>Gordonia</taxon>
    </lineage>
</organism>
<dbReference type="KEGG" id="gta:BCM27_02220"/>
<keyword evidence="3" id="KW-0255">Endonuclease</keyword>
<reference evidence="3 4" key="1">
    <citation type="submission" date="2018-05" db="EMBL/GenBank/DDBJ databases">
        <title>Complete genome sequence of Gordonia terrae NRRL B-16283.</title>
        <authorList>
            <person name="Garlena R.A."/>
            <person name="Russell D.A."/>
            <person name="Hatfull G.F."/>
        </authorList>
    </citation>
    <scope>NUCLEOTIDE SEQUENCE [LARGE SCALE GENOMIC DNA]</scope>
    <source>
        <strain evidence="3 4">NRRL B-16283</strain>
    </source>
</reference>
<keyword evidence="3" id="KW-0378">Hydrolase</keyword>
<dbReference type="InterPro" id="IPR003615">
    <property type="entry name" value="HNH_nuc"/>
</dbReference>
<evidence type="ECO:0000256" key="1">
    <source>
        <dbReference type="SAM" id="MobiDB-lite"/>
    </source>
</evidence>
<evidence type="ECO:0000313" key="4">
    <source>
        <dbReference type="Proteomes" id="UP000247118"/>
    </source>
</evidence>
<dbReference type="GO" id="GO:0004519">
    <property type="term" value="F:endonuclease activity"/>
    <property type="evidence" value="ECO:0007669"/>
    <property type="project" value="UniProtKB-KW"/>
</dbReference>
<dbReference type="SMART" id="SM00507">
    <property type="entry name" value="HNHc"/>
    <property type="match status" value="1"/>
</dbReference>
<evidence type="ECO:0000259" key="2">
    <source>
        <dbReference type="SMART" id="SM00507"/>
    </source>
</evidence>
<dbReference type="RefSeq" id="WP_004021567.1">
    <property type="nucleotide sequence ID" value="NZ_CABEIC010000002.1"/>
</dbReference>
<dbReference type="AlphaFoldDB" id="A0AAD0K6R2"/>
<dbReference type="CDD" id="cd00085">
    <property type="entry name" value="HNHc"/>
    <property type="match status" value="1"/>
</dbReference>
<feature type="domain" description="HNH nuclease" evidence="2">
    <location>
        <begin position="427"/>
        <end position="484"/>
    </location>
</feature>
<sequence>MSSGAGAGSTTAVDPSQHSVEPRLRPDNELSAAELVEVLNHCAGLAAASAHRMMTVASLIHDEREMDYTQRRAEVHTGELDSIEAFDALSARVAAGENPYEQFGPTGLEQAIAEVGATLTVTPAEAKELIFAGDALRYRLAFTGHALACGRIDKRRFLIALKRTKLITDDEEMQTVDAHLAEAIFARAPMSTARFTAMVDAIVAAWAPDAIRRRQERVTKDRKVTVTPDRFTPGQSRINGTLPDVDAAEFDARLTAMATAVHAGDPRTLANRRADALKALARGEASIACSCDDCATTATEPETGLDFDPATVETVETPAPAAEMVDVGTVVDPSADVAVDDPAAPAASPSSSLAPRATFHIVVNLSTLIGLDDDPAFLDRHGIIDADTARTLLAEARRTYIHPAPDAPLASAPEADSSTTRYTPSKKLQALVRAGELCCTFPGCNAPVWQIDLDHTDPFDHTDPRRGGPTDARNLKPLCRFHHRIKTFTSWQDHQDEFLTAWFTTPTGHMFVGNAFSGRDLFNRLAPRRPPDHPARAELKRLRDNDFRRQQRAEQRWNDANPPPF</sequence>
<feature type="region of interest" description="Disordered" evidence="1">
    <location>
        <begin position="1"/>
        <end position="23"/>
    </location>
</feature>
<dbReference type="GeneID" id="32686544"/>
<accession>A0AAD0K6R2</accession>
<proteinExistence type="predicted"/>
<name>A0AAD0K6R2_9ACTN</name>
<feature type="compositionally biased region" description="Polar residues" evidence="1">
    <location>
        <begin position="1"/>
        <end position="19"/>
    </location>
</feature>
<feature type="region of interest" description="Disordered" evidence="1">
    <location>
        <begin position="525"/>
        <end position="565"/>
    </location>
</feature>
<dbReference type="InterPro" id="IPR003870">
    <property type="entry name" value="DUF222"/>
</dbReference>
<keyword evidence="3" id="KW-0540">Nuclease</keyword>